<proteinExistence type="predicted"/>
<dbReference type="InterPro" id="IPR022041">
    <property type="entry name" value="Methyltransf_FA"/>
</dbReference>
<accession>A0A8W8LA59</accession>
<evidence type="ECO:0000313" key="2">
    <source>
        <dbReference type="EnsemblMetazoa" id="G27089.1:cds"/>
    </source>
</evidence>
<dbReference type="Gene3D" id="3.40.50.1580">
    <property type="entry name" value="Nucleoside phosphorylase domain"/>
    <property type="match status" value="1"/>
</dbReference>
<dbReference type="PANTHER" id="PTHR47705:SF1">
    <property type="entry name" value="PNP_UDP_1 DOMAIN-CONTAINING PROTEIN"/>
    <property type="match status" value="1"/>
</dbReference>
<dbReference type="EnsemblMetazoa" id="G27089.1">
    <property type="protein sequence ID" value="G27089.1:cds"/>
    <property type="gene ID" value="G27089"/>
</dbReference>
<dbReference type="GO" id="GO:0003824">
    <property type="term" value="F:catalytic activity"/>
    <property type="evidence" value="ECO:0007669"/>
    <property type="project" value="InterPro"/>
</dbReference>
<name>A0A8W8LA59_MAGGI</name>
<evidence type="ECO:0000259" key="1">
    <source>
        <dbReference type="Pfam" id="PF12248"/>
    </source>
</evidence>
<dbReference type="Proteomes" id="UP000005408">
    <property type="component" value="Unassembled WGS sequence"/>
</dbReference>
<keyword evidence="3" id="KW-1185">Reference proteome</keyword>
<dbReference type="GO" id="GO:0009116">
    <property type="term" value="P:nucleoside metabolic process"/>
    <property type="evidence" value="ECO:0007669"/>
    <property type="project" value="InterPro"/>
</dbReference>
<reference evidence="2" key="1">
    <citation type="submission" date="2022-08" db="UniProtKB">
        <authorList>
            <consortium name="EnsemblMetazoa"/>
        </authorList>
    </citation>
    <scope>IDENTIFICATION</scope>
    <source>
        <strain evidence="2">05x7-T-G4-1.051#20</strain>
    </source>
</reference>
<organism evidence="2 3">
    <name type="scientific">Magallana gigas</name>
    <name type="common">Pacific oyster</name>
    <name type="synonym">Crassostrea gigas</name>
    <dbReference type="NCBI Taxonomy" id="29159"/>
    <lineage>
        <taxon>Eukaryota</taxon>
        <taxon>Metazoa</taxon>
        <taxon>Spiralia</taxon>
        <taxon>Lophotrochozoa</taxon>
        <taxon>Mollusca</taxon>
        <taxon>Bivalvia</taxon>
        <taxon>Autobranchia</taxon>
        <taxon>Pteriomorphia</taxon>
        <taxon>Ostreida</taxon>
        <taxon>Ostreoidea</taxon>
        <taxon>Ostreidae</taxon>
        <taxon>Magallana</taxon>
    </lineage>
</organism>
<dbReference type="Pfam" id="PF12248">
    <property type="entry name" value="Methyltransf_FA"/>
    <property type="match status" value="1"/>
</dbReference>
<dbReference type="InterPro" id="IPR035994">
    <property type="entry name" value="Nucleoside_phosphorylase_sf"/>
</dbReference>
<sequence length="788" mass="89270">MSAYPATYDQVGLPPVLSAVLDFVWTDHTPTAEGQSIYRSLSLVQQWWSERRGGRMGDSEEVVMMAAKRDGRSVMRLERMFRSEIDDKLLLHVAGGPHKGILIAKAVDNLKDVEPAEGRLEFLAYLVNEEQHNQSVQDYWTLRFWFRGQAEGVVKKKTFTDYFQELMNPSSFPKNYIGFIKKALVLLKVYHVIKRVELEVQETEDPSPEESIPPIKSFTSVFTPASYTYQLVPEVQINNKTFITFMVKAAADAHVALSAVYGDVDRKTYEIVIGTDGNTKSIIRYGAGGPIMVESMTMNVLSEEEFRYFWVNWANNKIEVGRGANYGVGAFLQWTIPPSKQFNINCLAVSTGTPSRGQWEFAELLDAEKDFGKEAKKKRIKHSLLWIAKKQKMLQCLEDAYPNMVKTAEMFKYCKIKQSDTMAALVFLSDMQKKNLIKEVEGGYWMRLQKSQESEIIKHEVKIVKHMPELKASEQPTIAIVTSLFCEKVAVDAMIEEKTTYVKYKTEGESQVYTLGRIGKFKVVSTKVSRKSSSEQEARICAENTITRLLGSFSKIHHVLIVGVGSGVPHYSDGNQHVRLGDVVVSVPSRKNGAIYMYCDKIEKMTDANGYNYSTREWDCSDNSLQDVAVSLKQIMERDTNPQRPWDRYMNDAKDILQTEESNFHRPPMKTDRLFYTDDNGTDLELEHPAAGKGYRVGQSNCRLGVIASGKLVSRSPRLRQSFAEINGIRAYDSDVTAVLESLEGNRNNSFIIIRGISDYSSGSRKEWQPYASLAAAAYMKSLIYALK</sequence>
<protein>
    <recommendedName>
        <fullName evidence="1">Farnesoic acid O-methyl transferase domain-containing protein</fullName>
    </recommendedName>
</protein>
<feature type="domain" description="Farnesoic acid O-methyl transferase" evidence="1">
    <location>
        <begin position="226"/>
        <end position="361"/>
    </location>
</feature>
<dbReference type="AlphaFoldDB" id="A0A8W8LA59"/>
<evidence type="ECO:0000313" key="3">
    <source>
        <dbReference type="Proteomes" id="UP000005408"/>
    </source>
</evidence>
<dbReference type="PANTHER" id="PTHR47705">
    <property type="entry name" value="AGAP000321-PA"/>
    <property type="match status" value="1"/>
</dbReference>